<dbReference type="PATRIC" id="fig|1618638.3.peg.1235"/>
<name>A0A0G0JP72_9BACT</name>
<dbReference type="NCBIfam" id="TIGR02532">
    <property type="entry name" value="IV_pilin_GFxxxE"/>
    <property type="match status" value="1"/>
</dbReference>
<evidence type="ECO:0000313" key="3">
    <source>
        <dbReference type="EMBL" id="KKQ69363.1"/>
    </source>
</evidence>
<organism evidence="3 4">
    <name type="scientific">Candidatus Falkowbacteria bacterium GW2011_GWE1_38_31</name>
    <dbReference type="NCBI Taxonomy" id="1618638"/>
    <lineage>
        <taxon>Bacteria</taxon>
        <taxon>Candidatus Falkowiibacteriota</taxon>
    </lineage>
</organism>
<dbReference type="EMBL" id="LBUU01000015">
    <property type="protein sequence ID" value="KKQ69363.1"/>
    <property type="molecule type" value="Genomic_DNA"/>
</dbReference>
<dbReference type="AlphaFoldDB" id="A0A0G0JP72"/>
<protein>
    <submittedName>
        <fullName evidence="3">PspC transcriptional regulator, toxin of PspCB toxin-antitoxin pair</fullName>
    </submittedName>
</protein>
<keyword evidence="1" id="KW-0812">Transmembrane</keyword>
<accession>A0A0G0JP72</accession>
<dbReference type="Proteomes" id="UP000034022">
    <property type="component" value="Unassembled WGS sequence"/>
</dbReference>
<evidence type="ECO:0000256" key="1">
    <source>
        <dbReference type="SAM" id="Phobius"/>
    </source>
</evidence>
<dbReference type="InterPro" id="IPR007168">
    <property type="entry name" value="Phageshock_PspC_N"/>
</dbReference>
<dbReference type="Pfam" id="PF07963">
    <property type="entry name" value="N_methyl"/>
    <property type="match status" value="1"/>
</dbReference>
<keyword evidence="1" id="KW-1133">Transmembrane helix</keyword>
<proteinExistence type="predicted"/>
<feature type="domain" description="Phage shock protein PspC N-terminal" evidence="2">
    <location>
        <begin position="54"/>
        <end position="109"/>
    </location>
</feature>
<feature type="transmembrane region" description="Helical" evidence="1">
    <location>
        <begin position="7"/>
        <end position="28"/>
    </location>
</feature>
<evidence type="ECO:0000259" key="2">
    <source>
        <dbReference type="Pfam" id="PF04024"/>
    </source>
</evidence>
<sequence>MLNNQRGYTLIEIIIVFVLICFLLGGIATCSGVASRGGYAATAIVKKGDVVYRPLVKLPDAGKIGGVCAGMAYKWGIEPWIPRTIFIVGAIVVGGGILAYICFAIFLDSAPTPDDYLARVNGAS</sequence>
<evidence type="ECO:0000313" key="4">
    <source>
        <dbReference type="Proteomes" id="UP000034022"/>
    </source>
</evidence>
<comment type="caution">
    <text evidence="3">The sequence shown here is derived from an EMBL/GenBank/DDBJ whole genome shotgun (WGS) entry which is preliminary data.</text>
</comment>
<keyword evidence="1" id="KW-0472">Membrane</keyword>
<feature type="transmembrane region" description="Helical" evidence="1">
    <location>
        <begin position="85"/>
        <end position="107"/>
    </location>
</feature>
<dbReference type="Pfam" id="PF04024">
    <property type="entry name" value="PspC"/>
    <property type="match status" value="1"/>
</dbReference>
<reference evidence="3" key="1">
    <citation type="journal article" date="2015" name="Nature">
        <title>rRNA introns, odd ribosomes, and small enigmatic genomes across a large radiation of phyla.</title>
        <authorList>
            <person name="Brown C.T."/>
            <person name="Hug L.A."/>
            <person name="Thomas B.C."/>
            <person name="Sharon I."/>
            <person name="Castelle C.J."/>
            <person name="Singh A."/>
            <person name="Wilkins M.J."/>
            <person name="Williams K.H."/>
            <person name="Banfield J.F."/>
        </authorList>
    </citation>
    <scope>NUCLEOTIDE SEQUENCE [LARGE SCALE GENOMIC DNA]</scope>
</reference>
<gene>
    <name evidence="3" type="ORF">US91_C0015G0001</name>
</gene>
<dbReference type="InterPro" id="IPR012902">
    <property type="entry name" value="N_methyl_site"/>
</dbReference>